<evidence type="ECO:0000313" key="2">
    <source>
        <dbReference type="EMBL" id="AZA12051.1"/>
    </source>
</evidence>
<dbReference type="RefSeq" id="WP_123935118.1">
    <property type="nucleotide sequence ID" value="NZ_CP033897.1"/>
</dbReference>
<proteinExistence type="predicted"/>
<dbReference type="NCBIfam" id="TIGR03931">
    <property type="entry name" value="T7SS_Rv3446c"/>
    <property type="match status" value="1"/>
</dbReference>
<protein>
    <recommendedName>
        <fullName evidence="4">Type VII secretion-associated protein</fullName>
    </recommendedName>
</protein>
<accession>A0A3G6J1W5</accession>
<gene>
    <name evidence="2" type="ORF">CGERO_08800</name>
</gene>
<dbReference type="OrthoDB" id="4428093at2"/>
<dbReference type="InterPro" id="IPR023840">
    <property type="entry name" value="T7SS_Rv3446c"/>
</dbReference>
<dbReference type="EMBL" id="CP033897">
    <property type="protein sequence ID" value="AZA12051.1"/>
    <property type="molecule type" value="Genomic_DNA"/>
</dbReference>
<dbReference type="KEGG" id="cgk:CGERO_08800"/>
<dbReference type="AlphaFoldDB" id="A0A3G6J1W5"/>
<dbReference type="Proteomes" id="UP000271587">
    <property type="component" value="Chromosome"/>
</dbReference>
<feature type="compositionally biased region" description="Pro residues" evidence="1">
    <location>
        <begin position="159"/>
        <end position="168"/>
    </location>
</feature>
<organism evidence="2 3">
    <name type="scientific">Corynebacterium gerontici</name>
    <dbReference type="NCBI Taxonomy" id="2079234"/>
    <lineage>
        <taxon>Bacteria</taxon>
        <taxon>Bacillati</taxon>
        <taxon>Actinomycetota</taxon>
        <taxon>Actinomycetes</taxon>
        <taxon>Mycobacteriales</taxon>
        <taxon>Corynebacteriaceae</taxon>
        <taxon>Corynebacterium</taxon>
    </lineage>
</organism>
<reference evidence="2 3" key="1">
    <citation type="submission" date="2018-11" db="EMBL/GenBank/DDBJ databases">
        <authorList>
            <person name="Kleinhagauer T."/>
            <person name="Glaeser S.P."/>
            <person name="Spergser J."/>
            <person name="Ruckert C."/>
            <person name="Kaempfer P."/>
            <person name="Busse H.-J."/>
        </authorList>
    </citation>
    <scope>NUCLEOTIDE SEQUENCE [LARGE SCALE GENOMIC DNA]</scope>
    <source>
        <strain evidence="2 3">W8</strain>
    </source>
</reference>
<evidence type="ECO:0008006" key="4">
    <source>
        <dbReference type="Google" id="ProtNLM"/>
    </source>
</evidence>
<keyword evidence="3" id="KW-1185">Reference proteome</keyword>
<name>A0A3G6J1W5_9CORY</name>
<evidence type="ECO:0000256" key="1">
    <source>
        <dbReference type="SAM" id="MobiDB-lite"/>
    </source>
</evidence>
<feature type="region of interest" description="Disordered" evidence="1">
    <location>
        <begin position="138"/>
        <end position="168"/>
    </location>
</feature>
<sequence length="308" mass="33186">MTQLEISVLDTCTIFEGPDTLFRYDLPGTGIVEGWATEAVVQQAEELLGTWEAGEVALSGESQAVEILTAALESAGAQMTPEPKVPDPMPKARKPLALNRRTEPKTAPAKKLVWASIAAIAMLTGVVSWRWLSGSPTAQVETPEMVAEGSKSEERTTPPLKPLPPPPVEPSVRTMELGGLRVALPVDFGLEQRGEDVMARGKDPRLRVLLSSSKSGHSIAGTLASIQEDPSLELLQDDGQDGSHQVVYLERAEDGSQTRWTQWEQGDSNFFVGCQTKVKATHEQLAVCDQAVQSLEKSGEIFSGTQGT</sequence>
<evidence type="ECO:0000313" key="3">
    <source>
        <dbReference type="Proteomes" id="UP000271587"/>
    </source>
</evidence>